<dbReference type="EMBL" id="JBHMCA010000019">
    <property type="protein sequence ID" value="MFB9443125.1"/>
    <property type="molecule type" value="Genomic_DNA"/>
</dbReference>
<gene>
    <name evidence="1" type="ORF">ACFFTR_08515</name>
</gene>
<sequence length="57" mass="6005">MQGNRPGLSLTGGLAQQPVEGAGRFELDVRIVESGELDRVLLASTDDGCDTQKQGDC</sequence>
<reference evidence="1 2" key="1">
    <citation type="submission" date="2024-09" db="EMBL/GenBank/DDBJ databases">
        <authorList>
            <person name="Sun Q."/>
            <person name="Mori K."/>
        </authorList>
    </citation>
    <scope>NUCLEOTIDE SEQUENCE [LARGE SCALE GENOMIC DNA]</scope>
    <source>
        <strain evidence="1 2">JCM 3307</strain>
    </source>
</reference>
<accession>A0ABV5M2N9</accession>
<evidence type="ECO:0000313" key="1">
    <source>
        <dbReference type="EMBL" id="MFB9443125.1"/>
    </source>
</evidence>
<organism evidence="1 2">
    <name type="scientific">Dactylosporangium vinaceum</name>
    <dbReference type="NCBI Taxonomy" id="53362"/>
    <lineage>
        <taxon>Bacteria</taxon>
        <taxon>Bacillati</taxon>
        <taxon>Actinomycetota</taxon>
        <taxon>Actinomycetes</taxon>
        <taxon>Micromonosporales</taxon>
        <taxon>Micromonosporaceae</taxon>
        <taxon>Dactylosporangium</taxon>
    </lineage>
</organism>
<dbReference type="InterPro" id="IPR027575">
    <property type="entry name" value="LD_lanti_pre"/>
</dbReference>
<protein>
    <submittedName>
        <fullName evidence="1">FxLD family lanthipeptide</fullName>
    </submittedName>
</protein>
<dbReference type="NCBIfam" id="TIGR04363">
    <property type="entry name" value="LD_lanti_pre"/>
    <property type="match status" value="1"/>
</dbReference>
<comment type="caution">
    <text evidence="1">The sequence shown here is derived from an EMBL/GenBank/DDBJ whole genome shotgun (WGS) entry which is preliminary data.</text>
</comment>
<dbReference type="Proteomes" id="UP001589608">
    <property type="component" value="Unassembled WGS sequence"/>
</dbReference>
<name>A0ABV5M2N9_9ACTN</name>
<keyword evidence="2" id="KW-1185">Reference proteome</keyword>
<evidence type="ECO:0000313" key="2">
    <source>
        <dbReference type="Proteomes" id="UP001589608"/>
    </source>
</evidence>
<dbReference type="RefSeq" id="WP_223099626.1">
    <property type="nucleotide sequence ID" value="NZ_CP061913.1"/>
</dbReference>
<proteinExistence type="predicted"/>